<proteinExistence type="predicted"/>
<dbReference type="Proteomes" id="UP000593875">
    <property type="component" value="Chromosome"/>
</dbReference>
<dbReference type="PIRSF" id="PIRSF028477">
    <property type="entry name" value="UCP028477"/>
    <property type="match status" value="1"/>
</dbReference>
<protein>
    <submittedName>
        <fullName evidence="2">DUF2145 domain-containing protein</fullName>
    </submittedName>
</protein>
<reference evidence="2 3" key="1">
    <citation type="submission" date="2020-10" db="EMBL/GenBank/DDBJ databases">
        <title>Genome sequencing of Massilia sp. LPB0304.</title>
        <authorList>
            <person name="Kim J."/>
        </authorList>
    </citation>
    <scope>NUCLEOTIDE SEQUENCE [LARGE SCALE GENOMIC DNA]</scope>
    <source>
        <strain evidence="2 3">LPB0304</strain>
    </source>
</reference>
<dbReference type="AlphaFoldDB" id="A0A7L9U365"/>
<feature type="signal peptide" evidence="1">
    <location>
        <begin position="1"/>
        <end position="22"/>
    </location>
</feature>
<feature type="chain" id="PRO_5032564321" evidence="1">
    <location>
        <begin position="23"/>
        <end position="312"/>
    </location>
</feature>
<dbReference type="RefSeq" id="WP_193686427.1">
    <property type="nucleotide sequence ID" value="NZ_CP062941.1"/>
</dbReference>
<organism evidence="2 3">
    <name type="scientific">Massilia litorea</name>
    <dbReference type="NCBI Taxonomy" id="2769491"/>
    <lineage>
        <taxon>Bacteria</taxon>
        <taxon>Pseudomonadati</taxon>
        <taxon>Pseudomonadota</taxon>
        <taxon>Betaproteobacteria</taxon>
        <taxon>Burkholderiales</taxon>
        <taxon>Oxalobacteraceae</taxon>
        <taxon>Telluria group</taxon>
        <taxon>Massilia</taxon>
    </lineage>
</organism>
<dbReference type="EMBL" id="CP062941">
    <property type="protein sequence ID" value="QOL49387.1"/>
    <property type="molecule type" value="Genomic_DNA"/>
</dbReference>
<keyword evidence="3" id="KW-1185">Reference proteome</keyword>
<gene>
    <name evidence="2" type="ORF">LPB04_21210</name>
</gene>
<accession>A0A7L9U365</accession>
<dbReference type="Pfam" id="PF09916">
    <property type="entry name" value="DUF2145"/>
    <property type="match status" value="1"/>
</dbReference>
<evidence type="ECO:0000256" key="1">
    <source>
        <dbReference type="SAM" id="SignalP"/>
    </source>
</evidence>
<dbReference type="KEGG" id="mlir:LPB04_21210"/>
<sequence>MPGRLRPLIAALAFCAGGSAWAGIPTFCERGKEISAADQDRVLRFAGVVKRELERSGSKVALVSRAGLDLSRFGLLYSHAGIALKDNPGSPWGVRQLYYACDESRPRLFDQGVAGFALGAEAPGSGHMSLVFPPDEDGALLERAALDKPLALSLLAGRYSANAYAFGTRYQNCNQWVIELLASAWGRMDGGGGDARAQAQSWLRDQGYAAGPVKVPSHAMMFAGQFVPLLHVDDHPLDDVYALALQVSVPAAIEAFVQRRLPAARRVELCHDKGRIVVHRGWEPLGADCRPMPGDEVISLEPDQVEAQVGQP</sequence>
<dbReference type="InterPro" id="IPR014547">
    <property type="entry name" value="UCP028477"/>
</dbReference>
<name>A0A7L9U365_9BURK</name>
<keyword evidence="1" id="KW-0732">Signal</keyword>
<evidence type="ECO:0000313" key="2">
    <source>
        <dbReference type="EMBL" id="QOL49387.1"/>
    </source>
</evidence>
<evidence type="ECO:0000313" key="3">
    <source>
        <dbReference type="Proteomes" id="UP000593875"/>
    </source>
</evidence>